<name>A0AA95SNJ4_9BURK</name>
<evidence type="ECO:0000313" key="2">
    <source>
        <dbReference type="EMBL" id="WIT12607.1"/>
    </source>
</evidence>
<protein>
    <recommendedName>
        <fullName evidence="1">GGDEF domain-containing protein</fullName>
    </recommendedName>
</protein>
<proteinExistence type="predicted"/>
<feature type="domain" description="GGDEF" evidence="1">
    <location>
        <begin position="87"/>
        <end position="200"/>
    </location>
</feature>
<evidence type="ECO:0000259" key="1">
    <source>
        <dbReference type="PROSITE" id="PS50887"/>
    </source>
</evidence>
<dbReference type="SMART" id="SM00267">
    <property type="entry name" value="GGDEF"/>
    <property type="match status" value="1"/>
</dbReference>
<reference evidence="2" key="1">
    <citation type="submission" date="2023-01" db="EMBL/GenBank/DDBJ databases">
        <title>Whole genome sequence of Paucibacter sp. S2-9 isolated from pond sediment.</title>
        <authorList>
            <person name="Jung J.Y."/>
        </authorList>
    </citation>
    <scope>NUCLEOTIDE SEQUENCE</scope>
    <source>
        <strain evidence="2">S2-9</strain>
    </source>
</reference>
<evidence type="ECO:0000313" key="3">
    <source>
        <dbReference type="Proteomes" id="UP001177769"/>
    </source>
</evidence>
<dbReference type="EMBL" id="CP116346">
    <property type="protein sequence ID" value="WIT12607.1"/>
    <property type="molecule type" value="Genomic_DNA"/>
</dbReference>
<dbReference type="InterPro" id="IPR043128">
    <property type="entry name" value="Rev_trsase/Diguanyl_cyclase"/>
</dbReference>
<dbReference type="Proteomes" id="UP001177769">
    <property type="component" value="Chromosome"/>
</dbReference>
<dbReference type="KEGG" id="pais:PFX98_03080"/>
<dbReference type="AlphaFoldDB" id="A0AA95SNJ4"/>
<accession>A0AA95SNJ4</accession>
<dbReference type="RefSeq" id="WP_285233705.1">
    <property type="nucleotide sequence ID" value="NZ_CP116346.1"/>
</dbReference>
<dbReference type="SUPFAM" id="SSF55073">
    <property type="entry name" value="Nucleotide cyclase"/>
    <property type="match status" value="1"/>
</dbReference>
<sequence length="200" mass="21528">MPASTQAQHEEQLAALQRALHDAPANAALHERLSALHEARGELDAALSHYKHFHRLSLQSAAAGLLTRAELLQRLPELLALAQTQGQALCLLNLSLDGHADAGAQQGLTDLLRGQCRQRDLVAGRAQEALLLLLVDVDLPIARRVCERIRAAWAQQSKRTLSLGLTAWRGAEDDALKLLARAETAQQAASRAGGNCLRAG</sequence>
<dbReference type="InterPro" id="IPR029787">
    <property type="entry name" value="Nucleotide_cyclase"/>
</dbReference>
<keyword evidence="3" id="KW-1185">Reference proteome</keyword>
<gene>
    <name evidence="2" type="ORF">PFX98_03080</name>
</gene>
<dbReference type="PROSITE" id="PS50887">
    <property type="entry name" value="GGDEF"/>
    <property type="match status" value="1"/>
</dbReference>
<dbReference type="InterPro" id="IPR000160">
    <property type="entry name" value="GGDEF_dom"/>
</dbReference>
<dbReference type="Gene3D" id="3.30.70.270">
    <property type="match status" value="1"/>
</dbReference>
<organism evidence="2 3">
    <name type="scientific">Paucibacter sediminis</name>
    <dbReference type="NCBI Taxonomy" id="3019553"/>
    <lineage>
        <taxon>Bacteria</taxon>
        <taxon>Pseudomonadati</taxon>
        <taxon>Pseudomonadota</taxon>
        <taxon>Betaproteobacteria</taxon>
        <taxon>Burkholderiales</taxon>
        <taxon>Sphaerotilaceae</taxon>
        <taxon>Roseateles</taxon>
    </lineage>
</organism>